<evidence type="ECO:0000313" key="5">
    <source>
        <dbReference type="Proteomes" id="UP000095658"/>
    </source>
</evidence>
<evidence type="ECO:0000256" key="3">
    <source>
        <dbReference type="RuleBase" id="RU000363"/>
    </source>
</evidence>
<dbReference type="PROSITE" id="PS00061">
    <property type="entry name" value="ADH_SHORT"/>
    <property type="match status" value="1"/>
</dbReference>
<dbReference type="InterPro" id="IPR020904">
    <property type="entry name" value="Sc_DH/Rdtase_CS"/>
</dbReference>
<dbReference type="STRING" id="1714016.BA724_15000"/>
<dbReference type="EMBL" id="MAMP01000003">
    <property type="protein sequence ID" value="OES46319.1"/>
    <property type="molecule type" value="Genomic_DNA"/>
</dbReference>
<dbReference type="RefSeq" id="WP_069937058.1">
    <property type="nucleotide sequence ID" value="NZ_MAMP01000003.1"/>
</dbReference>
<dbReference type="PRINTS" id="PR00081">
    <property type="entry name" value="GDHRDH"/>
</dbReference>
<dbReference type="InterPro" id="IPR051911">
    <property type="entry name" value="SDR_oxidoreductase"/>
</dbReference>
<dbReference type="OrthoDB" id="9775296at2"/>
<reference evidence="4 5" key="1">
    <citation type="submission" date="2016-06" db="EMBL/GenBank/DDBJ databases">
        <title>Domibacillus iocasae genome sequencing.</title>
        <authorList>
            <person name="Verma A."/>
            <person name="Pal Y."/>
            <person name="Ojha A.K."/>
            <person name="Krishnamurthi S."/>
        </authorList>
    </citation>
    <scope>NUCLEOTIDE SEQUENCE [LARGE SCALE GENOMIC DNA]</scope>
    <source>
        <strain evidence="4 5">DSM 29979</strain>
    </source>
</reference>
<dbReference type="Gene3D" id="3.40.50.720">
    <property type="entry name" value="NAD(P)-binding Rossmann-like Domain"/>
    <property type="match status" value="1"/>
</dbReference>
<proteinExistence type="inferred from homology"/>
<dbReference type="AlphaFoldDB" id="A0A1E7DTG4"/>
<dbReference type="Pfam" id="PF00106">
    <property type="entry name" value="adh_short"/>
    <property type="match status" value="1"/>
</dbReference>
<dbReference type="PRINTS" id="PR00080">
    <property type="entry name" value="SDRFAMILY"/>
</dbReference>
<dbReference type="Proteomes" id="UP000095658">
    <property type="component" value="Unassembled WGS sequence"/>
</dbReference>
<accession>A0A1E7DTG4</accession>
<evidence type="ECO:0000256" key="2">
    <source>
        <dbReference type="ARBA" id="ARBA00023002"/>
    </source>
</evidence>
<dbReference type="GO" id="GO:0016491">
    <property type="term" value="F:oxidoreductase activity"/>
    <property type="evidence" value="ECO:0007669"/>
    <property type="project" value="UniProtKB-KW"/>
</dbReference>
<comment type="similarity">
    <text evidence="1 3">Belongs to the short-chain dehydrogenases/reductases (SDR) family.</text>
</comment>
<sequence length="226" mass="25236">MKKKVAVVIGGLKGIGKAISLDLVDKGFITYATTREKNVTINSENLFPLQMNILHEKEIQDAFKHISEQHGALDVLVNNAGIGDFKAFEDFNAKEWENIFKTNVFGMFHCNQNAFPLLKKRGGRIINISSIATKRNLPFNSVYAASKHAMNGMGSTLAEEWYKYNIFTTNIQLGATYTDIWKDVEGFSPEDMLHVNDVARVASFIAATPLHVRIDEMTLTPPKGVL</sequence>
<organism evidence="4 5">
    <name type="scientific">Domibacillus iocasae</name>
    <dbReference type="NCBI Taxonomy" id="1714016"/>
    <lineage>
        <taxon>Bacteria</taxon>
        <taxon>Bacillati</taxon>
        <taxon>Bacillota</taxon>
        <taxon>Bacilli</taxon>
        <taxon>Bacillales</taxon>
        <taxon>Bacillaceae</taxon>
        <taxon>Domibacillus</taxon>
    </lineage>
</organism>
<evidence type="ECO:0000313" key="4">
    <source>
        <dbReference type="EMBL" id="OES46319.1"/>
    </source>
</evidence>
<dbReference type="SUPFAM" id="SSF51735">
    <property type="entry name" value="NAD(P)-binding Rossmann-fold domains"/>
    <property type="match status" value="1"/>
</dbReference>
<dbReference type="InterPro" id="IPR002347">
    <property type="entry name" value="SDR_fam"/>
</dbReference>
<comment type="caution">
    <text evidence="4">The sequence shown here is derived from an EMBL/GenBank/DDBJ whole genome shotgun (WGS) entry which is preliminary data.</text>
</comment>
<evidence type="ECO:0008006" key="6">
    <source>
        <dbReference type="Google" id="ProtNLM"/>
    </source>
</evidence>
<gene>
    <name evidence="4" type="ORF">BA724_15000</name>
</gene>
<name>A0A1E7DTG4_9BACI</name>
<dbReference type="InterPro" id="IPR036291">
    <property type="entry name" value="NAD(P)-bd_dom_sf"/>
</dbReference>
<evidence type="ECO:0000256" key="1">
    <source>
        <dbReference type="ARBA" id="ARBA00006484"/>
    </source>
</evidence>
<dbReference type="PANTHER" id="PTHR43976">
    <property type="entry name" value="SHORT CHAIN DEHYDROGENASE"/>
    <property type="match status" value="1"/>
</dbReference>
<protein>
    <recommendedName>
        <fullName evidence="6">Short-chain dehydrogenase</fullName>
    </recommendedName>
</protein>
<keyword evidence="2" id="KW-0560">Oxidoreductase</keyword>
<dbReference type="PANTHER" id="PTHR43976:SF16">
    <property type="entry name" value="SHORT-CHAIN DEHYDROGENASE_REDUCTASE FAMILY PROTEIN"/>
    <property type="match status" value="1"/>
</dbReference>
<keyword evidence="5" id="KW-1185">Reference proteome</keyword>